<dbReference type="AlphaFoldDB" id="A0A922L1R8"/>
<evidence type="ECO:0000256" key="1">
    <source>
        <dbReference type="ARBA" id="ARBA00004173"/>
    </source>
</evidence>
<evidence type="ECO:0000313" key="10">
    <source>
        <dbReference type="EMBL" id="KAH9506857.1"/>
    </source>
</evidence>
<evidence type="ECO:0000256" key="3">
    <source>
        <dbReference type="ARBA" id="ARBA00022946"/>
    </source>
</evidence>
<keyword evidence="3" id="KW-0809">Transit peptide</keyword>
<proteinExistence type="inferred from homology"/>
<dbReference type="Proteomes" id="UP000828236">
    <property type="component" value="Unassembled WGS sequence"/>
</dbReference>
<comment type="subcellular location">
    <subcellularLocation>
        <location evidence="1">Mitochondrion</location>
    </subcellularLocation>
</comment>
<keyword evidence="5" id="KW-0496">Mitochondrion</keyword>
<gene>
    <name evidence="10" type="primary">MRPL19</name>
    <name evidence="10" type="ORF">DERF_011568</name>
    <name evidence="9" type="ORF">HUG17_10108</name>
</gene>
<evidence type="ECO:0000256" key="5">
    <source>
        <dbReference type="ARBA" id="ARBA00023128"/>
    </source>
</evidence>
<dbReference type="GO" id="GO:0005762">
    <property type="term" value="C:mitochondrial large ribosomal subunit"/>
    <property type="evidence" value="ECO:0007669"/>
    <property type="project" value="TreeGrafter"/>
</dbReference>
<name>A0A922L1R8_DERFA</name>
<evidence type="ECO:0000256" key="2">
    <source>
        <dbReference type="ARBA" id="ARBA00005781"/>
    </source>
</evidence>
<dbReference type="SUPFAM" id="SSF50104">
    <property type="entry name" value="Translation proteins SH3-like domain"/>
    <property type="match status" value="1"/>
</dbReference>
<evidence type="ECO:0000256" key="4">
    <source>
        <dbReference type="ARBA" id="ARBA00022980"/>
    </source>
</evidence>
<dbReference type="PANTHER" id="PTHR15680">
    <property type="entry name" value="RIBOSOMAL PROTEIN L19"/>
    <property type="match status" value="1"/>
</dbReference>
<dbReference type="PANTHER" id="PTHR15680:SF9">
    <property type="entry name" value="LARGE RIBOSOMAL SUBUNIT PROTEIN BL19M"/>
    <property type="match status" value="1"/>
</dbReference>
<dbReference type="EMBL" id="SDOV01000003">
    <property type="protein sequence ID" value="KAH7643417.1"/>
    <property type="molecule type" value="Genomic_DNA"/>
</dbReference>
<dbReference type="Pfam" id="PF01245">
    <property type="entry name" value="Ribosomal_L19"/>
    <property type="match status" value="1"/>
</dbReference>
<protein>
    <recommendedName>
        <fullName evidence="7">Large ribosomal subunit protein bL19m</fullName>
    </recommendedName>
    <alternativeName>
        <fullName evidence="8">39S ribosomal protein L19, mitochondrial</fullName>
    </alternativeName>
</protein>
<evidence type="ECO:0000313" key="11">
    <source>
        <dbReference type="Proteomes" id="UP000790347"/>
    </source>
</evidence>
<reference evidence="10" key="4">
    <citation type="journal article" date="2022" name="Res Sq">
        <title>Comparative Genomics Reveals Insights into the Divergent Evolution of Astigmatic Mites and Household Pest Adaptations.</title>
        <authorList>
            <person name="Xiong Q."/>
            <person name="Wan A.T.-Y."/>
            <person name="Liu X.-Y."/>
            <person name="Fung C.S.-H."/>
            <person name="Xiao X."/>
            <person name="Malainual N."/>
            <person name="Hou J."/>
            <person name="Wang L."/>
            <person name="Wang M."/>
            <person name="Yang K."/>
            <person name="Cui Y."/>
            <person name="Leung E."/>
            <person name="Nong W."/>
            <person name="Shin S.-K."/>
            <person name="Au S."/>
            <person name="Jeong K.Y."/>
            <person name="Chew F.T."/>
            <person name="Hui J."/>
            <person name="Leung T.F."/>
            <person name="Tungtrongchitr A."/>
            <person name="Zhong N."/>
            <person name="Liu Z."/>
            <person name="Tsui S."/>
        </authorList>
    </citation>
    <scope>NUCLEOTIDE SEQUENCE</scope>
    <source>
        <strain evidence="10">Derf</strain>
        <tissue evidence="10">Whole organism</tissue>
    </source>
</reference>
<organism evidence="10 11">
    <name type="scientific">Dermatophagoides farinae</name>
    <name type="common">American house dust mite</name>
    <dbReference type="NCBI Taxonomy" id="6954"/>
    <lineage>
        <taxon>Eukaryota</taxon>
        <taxon>Metazoa</taxon>
        <taxon>Ecdysozoa</taxon>
        <taxon>Arthropoda</taxon>
        <taxon>Chelicerata</taxon>
        <taxon>Arachnida</taxon>
        <taxon>Acari</taxon>
        <taxon>Acariformes</taxon>
        <taxon>Sarcoptiformes</taxon>
        <taxon>Astigmata</taxon>
        <taxon>Psoroptidia</taxon>
        <taxon>Analgoidea</taxon>
        <taxon>Pyroglyphidae</taxon>
        <taxon>Dermatophagoidinae</taxon>
        <taxon>Dermatophagoides</taxon>
    </lineage>
</organism>
<dbReference type="InterPro" id="IPR001857">
    <property type="entry name" value="Ribosomal_bL19"/>
</dbReference>
<dbReference type="EMBL" id="ASGP02000005">
    <property type="protein sequence ID" value="KAH9506857.1"/>
    <property type="molecule type" value="Genomic_DNA"/>
</dbReference>
<keyword evidence="6" id="KW-0687">Ribonucleoprotein</keyword>
<dbReference type="GO" id="GO:0003735">
    <property type="term" value="F:structural constituent of ribosome"/>
    <property type="evidence" value="ECO:0007669"/>
    <property type="project" value="InterPro"/>
</dbReference>
<evidence type="ECO:0000256" key="7">
    <source>
        <dbReference type="ARBA" id="ARBA00035288"/>
    </source>
</evidence>
<evidence type="ECO:0000256" key="6">
    <source>
        <dbReference type="ARBA" id="ARBA00023274"/>
    </source>
</evidence>
<reference evidence="10" key="1">
    <citation type="submission" date="2013-05" db="EMBL/GenBank/DDBJ databases">
        <authorList>
            <person name="Yim A.K.Y."/>
            <person name="Chan T.F."/>
            <person name="Ji K.M."/>
            <person name="Liu X.Y."/>
            <person name="Zhou J.W."/>
            <person name="Li R.Q."/>
            <person name="Yang K.Y."/>
            <person name="Li J."/>
            <person name="Li M."/>
            <person name="Law P.T.W."/>
            <person name="Wu Y.L."/>
            <person name="Cai Z.L."/>
            <person name="Qin H."/>
            <person name="Bao Y."/>
            <person name="Leung R.K.K."/>
            <person name="Ng P.K.S."/>
            <person name="Zou J."/>
            <person name="Zhong X.J."/>
            <person name="Ran P.X."/>
            <person name="Zhong N.S."/>
            <person name="Liu Z.G."/>
            <person name="Tsui S.K.W."/>
        </authorList>
    </citation>
    <scope>NUCLEOTIDE SEQUENCE</scope>
    <source>
        <strain evidence="10">Derf</strain>
        <tissue evidence="10">Whole organism</tissue>
    </source>
</reference>
<reference evidence="9" key="2">
    <citation type="submission" date="2020-06" db="EMBL/GenBank/DDBJ databases">
        <authorList>
            <person name="Ji K."/>
            <person name="Li J."/>
        </authorList>
    </citation>
    <scope>NUCLEOTIDE SEQUENCE</scope>
    <source>
        <strain evidence="9">JKM2019</strain>
        <tissue evidence="9">Whole body</tissue>
    </source>
</reference>
<keyword evidence="4 10" id="KW-0689">Ribosomal protein</keyword>
<comment type="similarity">
    <text evidence="2">Belongs to the bacterial ribosomal protein bL19 family.</text>
</comment>
<accession>A0A922L1R8</accession>
<dbReference type="Proteomes" id="UP000790347">
    <property type="component" value="Unassembled WGS sequence"/>
</dbReference>
<dbReference type="GO" id="GO:0006412">
    <property type="term" value="P:translation"/>
    <property type="evidence" value="ECO:0007669"/>
    <property type="project" value="InterPro"/>
</dbReference>
<comment type="caution">
    <text evidence="10">The sequence shown here is derived from an EMBL/GenBank/DDBJ whole genome shotgun (WGS) entry which is preliminary data.</text>
</comment>
<sequence>MASNQLFGNLFRICSKHPLSSSSSSSIPSLIVCRQFRKNAFKPWLKTSLPESVKSDDPIVLSARKSFGKTIIPEELSELRFAYPEFLPVAIAEFRNPILEMIVREDMIKRRMMIDIPEFYVGSIMAVTITDHWASGKLSKFVGICIERNGQGTFANFTLRNRVDGQGVEIRYDLYNPVIQEIQVLKLEKRIDDHLLYLRDALPKYSEIPFDMAPEPPRKSGEPVPLNPIQVEMKPWPWTRKWEYYDLKGVKKLPNMPDYNYINRWKHQNELERFDLMAEYRAHVPEEQQLTIWQQVQQHQTSVKKRSEIERRRKLIK</sequence>
<dbReference type="InterPro" id="IPR038657">
    <property type="entry name" value="Ribosomal_bL19_sf"/>
</dbReference>
<dbReference type="FunFam" id="2.30.30.790:FF:000002">
    <property type="entry name" value="39S ribosomal protein L19, mitochondrial"/>
    <property type="match status" value="1"/>
</dbReference>
<reference evidence="9" key="3">
    <citation type="journal article" date="2021" name="World Allergy Organ. J.">
        <title>Chromosome-level assembly of Dermatophagoides farinae genome and transcriptome reveals two novel allergens Der f 37 and Der f 39.</title>
        <authorList>
            <person name="Chen J."/>
            <person name="Cai Z."/>
            <person name="Fan D."/>
            <person name="Hu J."/>
            <person name="Hou Y."/>
            <person name="He Y."/>
            <person name="Zhang Z."/>
            <person name="Zhao Z."/>
            <person name="Gao P."/>
            <person name="Hu W."/>
            <person name="Sun J."/>
            <person name="Li J."/>
            <person name="Ji K."/>
        </authorList>
    </citation>
    <scope>NUCLEOTIDE SEQUENCE</scope>
    <source>
        <strain evidence="9">JKM2019</strain>
    </source>
</reference>
<keyword evidence="11" id="KW-1185">Reference proteome</keyword>
<dbReference type="Gene3D" id="2.30.30.790">
    <property type="match status" value="1"/>
</dbReference>
<evidence type="ECO:0000313" key="9">
    <source>
        <dbReference type="EMBL" id="KAH7643417.1"/>
    </source>
</evidence>
<dbReference type="InterPro" id="IPR008991">
    <property type="entry name" value="Translation_prot_SH3-like_sf"/>
</dbReference>
<evidence type="ECO:0000256" key="8">
    <source>
        <dbReference type="ARBA" id="ARBA00035359"/>
    </source>
</evidence>